<gene>
    <name evidence="1" type="ORF">CDAR_74691</name>
</gene>
<evidence type="ECO:0000313" key="1">
    <source>
        <dbReference type="EMBL" id="GIX90479.1"/>
    </source>
</evidence>
<evidence type="ECO:0008006" key="3">
    <source>
        <dbReference type="Google" id="ProtNLM"/>
    </source>
</evidence>
<dbReference type="Proteomes" id="UP001054837">
    <property type="component" value="Unassembled WGS sequence"/>
</dbReference>
<comment type="caution">
    <text evidence="1">The sequence shown here is derived from an EMBL/GenBank/DDBJ whole genome shotgun (WGS) entry which is preliminary data.</text>
</comment>
<proteinExistence type="predicted"/>
<sequence length="171" mass="19636">MLLLLASAATKAGRFSTSSAFECLRKLTVMNLTRSLRWSSSLCEDENAAQLIRSTVGIKTLNTLLQTRQTTPFIYFLFKLSETERAFFANILFFIAKFASKRAKNRHWNRPLCSQSTLESSKRFSPIPLQAGVNILTLKEREEVMLPVGLALEKNHWKKKTFQFFVTSKRH</sequence>
<reference evidence="1 2" key="1">
    <citation type="submission" date="2021-06" db="EMBL/GenBank/DDBJ databases">
        <title>Caerostris darwini draft genome.</title>
        <authorList>
            <person name="Kono N."/>
            <person name="Arakawa K."/>
        </authorList>
    </citation>
    <scope>NUCLEOTIDE SEQUENCE [LARGE SCALE GENOMIC DNA]</scope>
</reference>
<accession>A0AAV4P3J2</accession>
<name>A0AAV4P3J2_9ARAC</name>
<keyword evidence="2" id="KW-1185">Reference proteome</keyword>
<organism evidence="1 2">
    <name type="scientific">Caerostris darwini</name>
    <dbReference type="NCBI Taxonomy" id="1538125"/>
    <lineage>
        <taxon>Eukaryota</taxon>
        <taxon>Metazoa</taxon>
        <taxon>Ecdysozoa</taxon>
        <taxon>Arthropoda</taxon>
        <taxon>Chelicerata</taxon>
        <taxon>Arachnida</taxon>
        <taxon>Araneae</taxon>
        <taxon>Araneomorphae</taxon>
        <taxon>Entelegynae</taxon>
        <taxon>Araneoidea</taxon>
        <taxon>Araneidae</taxon>
        <taxon>Caerostris</taxon>
    </lineage>
</organism>
<protein>
    <recommendedName>
        <fullName evidence="3">Secreted protein</fullName>
    </recommendedName>
</protein>
<dbReference type="EMBL" id="BPLQ01002250">
    <property type="protein sequence ID" value="GIX90479.1"/>
    <property type="molecule type" value="Genomic_DNA"/>
</dbReference>
<evidence type="ECO:0000313" key="2">
    <source>
        <dbReference type="Proteomes" id="UP001054837"/>
    </source>
</evidence>
<dbReference type="AlphaFoldDB" id="A0AAV4P3J2"/>